<reference evidence="2" key="1">
    <citation type="submission" date="2018-05" db="EMBL/GenBank/DDBJ databases">
        <authorList>
            <person name="Lanie J.A."/>
            <person name="Ng W.-L."/>
            <person name="Kazmierczak K.M."/>
            <person name="Andrzejewski T.M."/>
            <person name="Davidsen T.M."/>
            <person name="Wayne K.J."/>
            <person name="Tettelin H."/>
            <person name="Glass J.I."/>
            <person name="Rusch D."/>
            <person name="Podicherti R."/>
            <person name="Tsui H.-C.T."/>
            <person name="Winkler M.E."/>
        </authorList>
    </citation>
    <scope>NUCLEOTIDE SEQUENCE</scope>
</reference>
<dbReference type="PROSITE" id="PS01094">
    <property type="entry name" value="UPF0076"/>
    <property type="match status" value="1"/>
</dbReference>
<protein>
    <submittedName>
        <fullName evidence="2">Uncharacterized protein</fullName>
    </submittedName>
</protein>
<dbReference type="EMBL" id="UINC01049512">
    <property type="protein sequence ID" value="SVB61389.1"/>
    <property type="molecule type" value="Genomic_DNA"/>
</dbReference>
<dbReference type="InterPro" id="IPR006175">
    <property type="entry name" value="YjgF/YER057c/UK114"/>
</dbReference>
<dbReference type="PANTHER" id="PTHR11803:SF39">
    <property type="entry name" value="2-IMINOBUTANOATE_2-IMINOPROPANOATE DEAMINASE"/>
    <property type="match status" value="1"/>
</dbReference>
<gene>
    <name evidence="2" type="ORF">METZ01_LOCUS214243</name>
</gene>
<name>A0A382FFH2_9ZZZZ</name>
<dbReference type="CDD" id="cd00448">
    <property type="entry name" value="YjgF_YER057c_UK114_family"/>
    <property type="match status" value="1"/>
</dbReference>
<comment type="similarity">
    <text evidence="1">Belongs to the RutC family.</text>
</comment>
<evidence type="ECO:0000256" key="1">
    <source>
        <dbReference type="ARBA" id="ARBA00010552"/>
    </source>
</evidence>
<dbReference type="GO" id="GO:0005829">
    <property type="term" value="C:cytosol"/>
    <property type="evidence" value="ECO:0007669"/>
    <property type="project" value="TreeGrafter"/>
</dbReference>
<accession>A0A382FFH2</accession>
<dbReference type="GO" id="GO:0019239">
    <property type="term" value="F:deaminase activity"/>
    <property type="evidence" value="ECO:0007669"/>
    <property type="project" value="TreeGrafter"/>
</dbReference>
<dbReference type="Gene3D" id="3.30.1330.40">
    <property type="entry name" value="RutC-like"/>
    <property type="match status" value="1"/>
</dbReference>
<dbReference type="AlphaFoldDB" id="A0A382FFH2"/>
<dbReference type="GO" id="GO:0005739">
    <property type="term" value="C:mitochondrion"/>
    <property type="evidence" value="ECO:0007669"/>
    <property type="project" value="TreeGrafter"/>
</dbReference>
<dbReference type="InterPro" id="IPR035959">
    <property type="entry name" value="RutC-like_sf"/>
</dbReference>
<dbReference type="Pfam" id="PF01042">
    <property type="entry name" value="Ribonuc_L-PSP"/>
    <property type="match status" value="1"/>
</dbReference>
<dbReference type="PANTHER" id="PTHR11803">
    <property type="entry name" value="2-IMINOBUTANOATE/2-IMINOPROPANOATE DEAMINASE RIDA"/>
    <property type="match status" value="1"/>
</dbReference>
<proteinExistence type="inferred from homology"/>
<dbReference type="SUPFAM" id="SSF55298">
    <property type="entry name" value="YjgF-like"/>
    <property type="match status" value="1"/>
</dbReference>
<sequence length="148" mass="15727">MIKETIAAGILLGVVGFGLPVLDVVPVSTQQTAEPEYLNPSARTPLSEGVRYGGIVYLSGKLGVRPERGIGPETRAALQSIKDALERHGSSMDRVLKCTVMLADMAEWGAMNEVYTEFFPENKPARSAFGASGLAAEGRVEIECMAAA</sequence>
<organism evidence="2">
    <name type="scientific">marine metagenome</name>
    <dbReference type="NCBI Taxonomy" id="408172"/>
    <lineage>
        <taxon>unclassified sequences</taxon>
        <taxon>metagenomes</taxon>
        <taxon>ecological metagenomes</taxon>
    </lineage>
</organism>
<evidence type="ECO:0000313" key="2">
    <source>
        <dbReference type="EMBL" id="SVB61389.1"/>
    </source>
</evidence>
<dbReference type="InterPro" id="IPR019897">
    <property type="entry name" value="RidA_CS"/>
</dbReference>